<dbReference type="GO" id="GO:0030659">
    <property type="term" value="C:cytoplasmic vesicle membrane"/>
    <property type="evidence" value="ECO:0007669"/>
    <property type="project" value="TreeGrafter"/>
</dbReference>
<dbReference type="FunFam" id="1.20.1640.10:FF:000013">
    <property type="entry name" value="PaTched Related family"/>
    <property type="match status" value="1"/>
</dbReference>
<dbReference type="SUPFAM" id="SSF82866">
    <property type="entry name" value="Multidrug efflux transporter AcrB transmembrane domain"/>
    <property type="match status" value="1"/>
</dbReference>
<reference evidence="10" key="1">
    <citation type="submission" date="2022-11" db="UniProtKB">
        <authorList>
            <consortium name="WormBaseParasite"/>
        </authorList>
    </citation>
    <scope>IDENTIFICATION</scope>
</reference>
<evidence type="ECO:0000256" key="2">
    <source>
        <dbReference type="ARBA" id="ARBA00005585"/>
    </source>
</evidence>
<dbReference type="GO" id="GO:0018996">
    <property type="term" value="P:molting cycle, collagen and cuticulin-based cuticle"/>
    <property type="evidence" value="ECO:0007669"/>
    <property type="project" value="TreeGrafter"/>
</dbReference>
<keyword evidence="3" id="KW-1003">Cell membrane</keyword>
<evidence type="ECO:0000256" key="3">
    <source>
        <dbReference type="ARBA" id="ARBA00022475"/>
    </source>
</evidence>
<accession>A0A914E6D2</accession>
<sequence>MQFKKNSTGLDRFFFTTAYHGKELSIWFERAKLLNKWRKIVDKYSDEFDASVFHEDSVFLDLITNMHIDTTQSIIAVLICMAGICFIFMNNLPTVVMASGCVLSICTGILGLLSWWSIDLDPITMAAMIISIGFSVDIPAHVSYHYHQAAIQVGKLASTHEKLTYCLSAVAFPALQAALSSILCVCSLAFAEIYLAEVFFKTMLLCIALCNLHGLVFLPAFIVIYEWLVDLVRCFRKKNTEVKQDFNCNMVAAYQHNEKLNSILKKKNANSQEVQTKNVCLMNI</sequence>
<keyword evidence="5 8" id="KW-1133">Transmembrane helix</keyword>
<dbReference type="Proteomes" id="UP000887540">
    <property type="component" value="Unplaced"/>
</dbReference>
<dbReference type="Gene3D" id="1.20.1640.10">
    <property type="entry name" value="Multidrug efflux transporter AcrB transmembrane domain"/>
    <property type="match status" value="1"/>
</dbReference>
<evidence type="ECO:0000256" key="8">
    <source>
        <dbReference type="SAM" id="Phobius"/>
    </source>
</evidence>
<feature type="transmembrane region" description="Helical" evidence="8">
    <location>
        <begin position="123"/>
        <end position="144"/>
    </location>
</feature>
<feature type="transmembrane region" description="Helical" evidence="8">
    <location>
        <begin position="95"/>
        <end position="117"/>
    </location>
</feature>
<name>A0A914E6D2_9BILA</name>
<keyword evidence="9" id="KW-1185">Reference proteome</keyword>
<comment type="subcellular location">
    <subcellularLocation>
        <location evidence="1">Cell membrane</location>
        <topology evidence="1">Multi-pass membrane protein</topology>
    </subcellularLocation>
</comment>
<keyword evidence="4 8" id="KW-0812">Transmembrane</keyword>
<evidence type="ECO:0000256" key="5">
    <source>
        <dbReference type="ARBA" id="ARBA00022989"/>
    </source>
</evidence>
<dbReference type="WBParaSite" id="ACRNAN_scaffold6071.g24503.t1">
    <property type="protein sequence ID" value="ACRNAN_scaffold6071.g24503.t1"/>
    <property type="gene ID" value="ACRNAN_scaffold6071.g24503"/>
</dbReference>
<organism evidence="9 10">
    <name type="scientific">Acrobeloides nanus</name>
    <dbReference type="NCBI Taxonomy" id="290746"/>
    <lineage>
        <taxon>Eukaryota</taxon>
        <taxon>Metazoa</taxon>
        <taxon>Ecdysozoa</taxon>
        <taxon>Nematoda</taxon>
        <taxon>Chromadorea</taxon>
        <taxon>Rhabditida</taxon>
        <taxon>Tylenchina</taxon>
        <taxon>Cephalobomorpha</taxon>
        <taxon>Cephaloboidea</taxon>
        <taxon>Cephalobidae</taxon>
        <taxon>Acrobeloides</taxon>
    </lineage>
</organism>
<evidence type="ECO:0000256" key="7">
    <source>
        <dbReference type="ARBA" id="ARBA00023180"/>
    </source>
</evidence>
<evidence type="ECO:0000313" key="10">
    <source>
        <dbReference type="WBParaSite" id="ACRNAN_scaffold6071.g24503.t1"/>
    </source>
</evidence>
<proteinExistence type="inferred from homology"/>
<evidence type="ECO:0000256" key="6">
    <source>
        <dbReference type="ARBA" id="ARBA00023136"/>
    </source>
</evidence>
<evidence type="ECO:0000313" key="9">
    <source>
        <dbReference type="Proteomes" id="UP000887540"/>
    </source>
</evidence>
<feature type="transmembrane region" description="Helical" evidence="8">
    <location>
        <begin position="202"/>
        <end position="228"/>
    </location>
</feature>
<protein>
    <submittedName>
        <fullName evidence="10">Uncharacterized protein</fullName>
    </submittedName>
</protein>
<comment type="similarity">
    <text evidence="2">Belongs to the patched family.</text>
</comment>
<feature type="transmembrane region" description="Helical" evidence="8">
    <location>
        <begin position="165"/>
        <end position="190"/>
    </location>
</feature>
<keyword evidence="7" id="KW-0325">Glycoprotein</keyword>
<feature type="transmembrane region" description="Helical" evidence="8">
    <location>
        <begin position="70"/>
        <end position="88"/>
    </location>
</feature>
<evidence type="ECO:0000256" key="4">
    <source>
        <dbReference type="ARBA" id="ARBA00022692"/>
    </source>
</evidence>
<dbReference type="InterPro" id="IPR051697">
    <property type="entry name" value="Patched_domain-protein"/>
</dbReference>
<dbReference type="GO" id="GO:0005886">
    <property type="term" value="C:plasma membrane"/>
    <property type="evidence" value="ECO:0007669"/>
    <property type="project" value="UniProtKB-SubCell"/>
</dbReference>
<evidence type="ECO:0000256" key="1">
    <source>
        <dbReference type="ARBA" id="ARBA00004651"/>
    </source>
</evidence>
<dbReference type="GO" id="GO:0006897">
    <property type="term" value="P:endocytosis"/>
    <property type="evidence" value="ECO:0007669"/>
    <property type="project" value="TreeGrafter"/>
</dbReference>
<dbReference type="AlphaFoldDB" id="A0A914E6D2"/>
<dbReference type="PANTHER" id="PTHR10796">
    <property type="entry name" value="PATCHED-RELATED"/>
    <property type="match status" value="1"/>
</dbReference>
<dbReference type="PANTHER" id="PTHR10796:SF97">
    <property type="entry name" value="SSD DOMAIN-CONTAINING PROTEIN"/>
    <property type="match status" value="1"/>
</dbReference>
<keyword evidence="6 8" id="KW-0472">Membrane</keyword>